<dbReference type="InterPro" id="IPR023867">
    <property type="entry name" value="Sulphatase_maturase_rSAM"/>
</dbReference>
<evidence type="ECO:0000256" key="4">
    <source>
        <dbReference type="ARBA" id="ARBA00023004"/>
    </source>
</evidence>
<organism evidence="8 9">
    <name type="scientific">Desulfonema ishimotonii</name>
    <dbReference type="NCBI Taxonomy" id="45657"/>
    <lineage>
        <taxon>Bacteria</taxon>
        <taxon>Pseudomonadati</taxon>
        <taxon>Thermodesulfobacteriota</taxon>
        <taxon>Desulfobacteria</taxon>
        <taxon>Desulfobacterales</taxon>
        <taxon>Desulfococcaceae</taxon>
        <taxon>Desulfonema</taxon>
    </lineage>
</organism>
<dbReference type="SFLD" id="SFLDG01067">
    <property type="entry name" value="SPASM/twitch_domain_containing"/>
    <property type="match status" value="1"/>
</dbReference>
<dbReference type="OrthoDB" id="9782387at2"/>
<comment type="similarity">
    <text evidence="6">Belongs to the radical SAM superfamily. Anaerobic sulfatase-maturating enzyme family.</text>
</comment>
<dbReference type="InterPro" id="IPR058240">
    <property type="entry name" value="rSAM_sf"/>
</dbReference>
<comment type="caution">
    <text evidence="8">The sequence shown here is derived from an EMBL/GenBank/DDBJ whole genome shotgun (WGS) entry which is preliminary data.</text>
</comment>
<comment type="cofactor">
    <cofactor evidence="1">
        <name>[4Fe-4S] cluster</name>
        <dbReference type="ChEBI" id="CHEBI:49883"/>
    </cofactor>
</comment>
<dbReference type="InterPro" id="IPR023885">
    <property type="entry name" value="4Fe4S-binding_SPASM_dom"/>
</dbReference>
<dbReference type="InterPro" id="IPR013785">
    <property type="entry name" value="Aldolase_TIM"/>
</dbReference>
<reference evidence="9" key="1">
    <citation type="submission" date="2017-11" db="EMBL/GenBank/DDBJ databases">
        <authorList>
            <person name="Watanabe M."/>
            <person name="Kojima H."/>
        </authorList>
    </citation>
    <scope>NUCLEOTIDE SEQUENCE [LARGE SCALE GENOMIC DNA]</scope>
    <source>
        <strain evidence="9">Tokyo 01</strain>
    </source>
</reference>
<evidence type="ECO:0000313" key="9">
    <source>
        <dbReference type="Proteomes" id="UP000288096"/>
    </source>
</evidence>
<dbReference type="AlphaFoldDB" id="A0A401FYQ4"/>
<keyword evidence="4" id="KW-0408">Iron</keyword>
<sequence>MNDTFFSLILLPTLRCNAACDYCFENKTDGQLSMAELDIITDRLLDYMAEKEIGHLSVYWQGGEVMTLSPTWIERACDRMREAAEKRNREIFHFLQSNMIGYDRSWNRVISAVFGNSVGTSFDIPNRHRKVNGGDTEAYDRIWRRNISEAQDSGIHIGVIAIPNPGTLALGARRFYSRFVTELGIRDFQINTPFPGGSSNAVKQGLPLDNRQLSRFMKELADLRMADTENGPPVCIAPFDGLLDYFTGEASETPCIWQDNCANDFICIDPGGNVSQCDCWAASYPAFRFGNILRERRLSHILEHSPARQQFLARPGRLIQSEDCLSCDYLALCHGGCPVRAYTTTGTLFAKDPYCETYQAIFRHMEELAARIAAKDASANSFRADGDTGPMRSA</sequence>
<evidence type="ECO:0000259" key="7">
    <source>
        <dbReference type="Pfam" id="PF13186"/>
    </source>
</evidence>
<dbReference type="GO" id="GO:0016491">
    <property type="term" value="F:oxidoreductase activity"/>
    <property type="evidence" value="ECO:0007669"/>
    <property type="project" value="InterPro"/>
</dbReference>
<dbReference type="SFLD" id="SFLDS00029">
    <property type="entry name" value="Radical_SAM"/>
    <property type="match status" value="1"/>
</dbReference>
<dbReference type="NCBIfam" id="TIGR04085">
    <property type="entry name" value="rSAM_more_4Fe4S"/>
    <property type="match status" value="1"/>
</dbReference>
<dbReference type="Pfam" id="PF13186">
    <property type="entry name" value="SPASM"/>
    <property type="match status" value="1"/>
</dbReference>
<keyword evidence="3" id="KW-0479">Metal-binding</keyword>
<evidence type="ECO:0000256" key="2">
    <source>
        <dbReference type="ARBA" id="ARBA00022691"/>
    </source>
</evidence>
<evidence type="ECO:0000256" key="1">
    <source>
        <dbReference type="ARBA" id="ARBA00001966"/>
    </source>
</evidence>
<keyword evidence="2" id="KW-0949">S-adenosyl-L-methionine</keyword>
<reference evidence="9" key="2">
    <citation type="submission" date="2019-01" db="EMBL/GenBank/DDBJ databases">
        <title>Genome sequence of Desulfonema ishimotonii strain Tokyo 01.</title>
        <authorList>
            <person name="Fukui M."/>
        </authorList>
    </citation>
    <scope>NUCLEOTIDE SEQUENCE [LARGE SCALE GENOMIC DNA]</scope>
    <source>
        <strain evidence="9">Tokyo 01</strain>
    </source>
</reference>
<accession>A0A401FYQ4</accession>
<dbReference type="SUPFAM" id="SSF102114">
    <property type="entry name" value="Radical SAM enzymes"/>
    <property type="match status" value="1"/>
</dbReference>
<proteinExistence type="inferred from homology"/>
<protein>
    <submittedName>
        <fullName evidence="8">Radical SAM protein</fullName>
    </submittedName>
</protein>
<name>A0A401FYQ4_9BACT</name>
<dbReference type="RefSeq" id="WP_124329288.1">
    <property type="nucleotide sequence ID" value="NZ_BEXT01000001.1"/>
</dbReference>
<dbReference type="GO" id="GO:0046872">
    <property type="term" value="F:metal ion binding"/>
    <property type="evidence" value="ECO:0007669"/>
    <property type="project" value="UniProtKB-KW"/>
</dbReference>
<keyword evidence="9" id="KW-1185">Reference proteome</keyword>
<evidence type="ECO:0000313" key="8">
    <source>
        <dbReference type="EMBL" id="GBC62080.1"/>
    </source>
</evidence>
<feature type="domain" description="4Fe4S-binding SPASM" evidence="7">
    <location>
        <begin position="263"/>
        <end position="328"/>
    </location>
</feature>
<evidence type="ECO:0000256" key="3">
    <source>
        <dbReference type="ARBA" id="ARBA00022723"/>
    </source>
</evidence>
<evidence type="ECO:0000256" key="6">
    <source>
        <dbReference type="ARBA" id="ARBA00023601"/>
    </source>
</evidence>
<dbReference type="PANTHER" id="PTHR43273:SF3">
    <property type="entry name" value="ANAEROBIC SULFATASE-MATURATING ENZYME HOMOLOG ASLB-RELATED"/>
    <property type="match status" value="1"/>
</dbReference>
<dbReference type="GO" id="GO:0051536">
    <property type="term" value="F:iron-sulfur cluster binding"/>
    <property type="evidence" value="ECO:0007669"/>
    <property type="project" value="UniProtKB-KW"/>
</dbReference>
<dbReference type="CDD" id="cd01335">
    <property type="entry name" value="Radical_SAM"/>
    <property type="match status" value="1"/>
</dbReference>
<dbReference type="PANTHER" id="PTHR43273">
    <property type="entry name" value="ANAEROBIC SULFATASE-MATURATING ENZYME HOMOLOG ASLB-RELATED"/>
    <property type="match status" value="1"/>
</dbReference>
<evidence type="ECO:0000256" key="5">
    <source>
        <dbReference type="ARBA" id="ARBA00023014"/>
    </source>
</evidence>
<dbReference type="EMBL" id="BEXT01000001">
    <property type="protein sequence ID" value="GBC62080.1"/>
    <property type="molecule type" value="Genomic_DNA"/>
</dbReference>
<keyword evidence="5" id="KW-0411">Iron-sulfur</keyword>
<dbReference type="Proteomes" id="UP000288096">
    <property type="component" value="Unassembled WGS sequence"/>
</dbReference>
<dbReference type="Gene3D" id="3.20.20.70">
    <property type="entry name" value="Aldolase class I"/>
    <property type="match status" value="1"/>
</dbReference>
<dbReference type="InterPro" id="IPR007197">
    <property type="entry name" value="rSAM"/>
</dbReference>
<gene>
    <name evidence="8" type="ORF">DENIS_3043</name>
</gene>